<dbReference type="AlphaFoldDB" id="A0A7U2MGH1"/>
<dbReference type="VEuPathDB" id="FungiDB:F9C07_1768"/>
<proteinExistence type="predicted"/>
<sequence length="55" mass="6629">MVYKGNFHWYMFSCRMDCSAIQKTLAHTPLEEQYKNTLMRLMECLDHSEQDNSDH</sequence>
<keyword evidence="2" id="KW-1185">Reference proteome</keyword>
<organism evidence="1 2">
    <name type="scientific">Aspergillus flavus (strain ATCC 200026 / FGSC A1120 / IAM 13836 / NRRL 3357 / JCM 12722 / SRRC 167)</name>
    <dbReference type="NCBI Taxonomy" id="332952"/>
    <lineage>
        <taxon>Eukaryota</taxon>
        <taxon>Fungi</taxon>
        <taxon>Dikarya</taxon>
        <taxon>Ascomycota</taxon>
        <taxon>Pezizomycotina</taxon>
        <taxon>Eurotiomycetes</taxon>
        <taxon>Eurotiomycetidae</taxon>
        <taxon>Eurotiales</taxon>
        <taxon>Aspergillaceae</taxon>
        <taxon>Aspergillus</taxon>
        <taxon>Aspergillus subgen. Circumdati</taxon>
    </lineage>
</organism>
<evidence type="ECO:0000313" key="1">
    <source>
        <dbReference type="EMBL" id="QRD83304.1"/>
    </source>
</evidence>
<reference evidence="2" key="1">
    <citation type="journal article" date="2021" name="G3 (Bethesda)">
        <title>Chromosome assembled and annotated genome sequence of Aspergillus flavus NRRL 3357.</title>
        <authorList>
            <person name="Skerker J.M."/>
            <person name="Pianalto K.M."/>
            <person name="Mondo S.J."/>
            <person name="Yang K."/>
            <person name="Arkin A.P."/>
            <person name="Keller N.P."/>
            <person name="Grigoriev I.V."/>
            <person name="Louise Glass N.L."/>
        </authorList>
    </citation>
    <scope>NUCLEOTIDE SEQUENCE [LARGE SCALE GENOMIC DNA]</scope>
    <source>
        <strain evidence="2">ATCC 200026 / FGSC A1120 / IAM 13836 / NRRL 3357 / JCM 12722 / SRRC 167</strain>
    </source>
</reference>
<gene>
    <name evidence="1" type="ORF">F9C07_1768</name>
</gene>
<name>A0A7U2MGH1_ASPFN</name>
<evidence type="ECO:0000313" key="2">
    <source>
        <dbReference type="Proteomes" id="UP000596276"/>
    </source>
</evidence>
<accession>A0A7U2MGH1</accession>
<protein>
    <submittedName>
        <fullName evidence="1">Uncharacterized protein</fullName>
    </submittedName>
</protein>
<dbReference type="EMBL" id="CP044622">
    <property type="protein sequence ID" value="QRD83304.1"/>
    <property type="molecule type" value="Genomic_DNA"/>
</dbReference>
<dbReference type="Proteomes" id="UP000596276">
    <property type="component" value="Chromosome 2"/>
</dbReference>